<organism evidence="1 2">
    <name type="scientific">Methanobrevibacter woesei</name>
    <dbReference type="NCBI Taxonomy" id="190976"/>
    <lineage>
        <taxon>Archaea</taxon>
        <taxon>Methanobacteriati</taxon>
        <taxon>Methanobacteriota</taxon>
        <taxon>Methanomada group</taxon>
        <taxon>Methanobacteria</taxon>
        <taxon>Methanobacteriales</taxon>
        <taxon>Methanobacteriaceae</taxon>
        <taxon>Methanobrevibacter</taxon>
    </lineage>
</organism>
<gene>
    <name evidence="1" type="ORF">MBBWO_04420</name>
</gene>
<protein>
    <submittedName>
        <fullName evidence="1">Uncharacterized protein</fullName>
    </submittedName>
</protein>
<comment type="caution">
    <text evidence="1">The sequence shown here is derived from an EMBL/GenBank/DDBJ whole genome shotgun (WGS) entry which is preliminary data.</text>
</comment>
<name>A0A2U1S8W2_9EURY</name>
<dbReference type="RefSeq" id="WP_116669254.1">
    <property type="nucleotide sequence ID" value="NZ_MZGU01000003.1"/>
</dbReference>
<dbReference type="AlphaFoldDB" id="A0A2U1S8W2"/>
<reference evidence="1 2" key="1">
    <citation type="submission" date="2017-03" db="EMBL/GenBank/DDBJ databases">
        <title>Genome sequence of Methanobrevibacter wosei.</title>
        <authorList>
            <person name="Poehlein A."/>
            <person name="Seedorf H."/>
            <person name="Daniel R."/>
        </authorList>
    </citation>
    <scope>NUCLEOTIDE SEQUENCE [LARGE SCALE GENOMIC DNA]</scope>
    <source>
        <strain evidence="1 2">DSM 11979</strain>
    </source>
</reference>
<dbReference type="OrthoDB" id="76868at2157"/>
<evidence type="ECO:0000313" key="2">
    <source>
        <dbReference type="Proteomes" id="UP000245577"/>
    </source>
</evidence>
<proteinExistence type="predicted"/>
<dbReference type="EMBL" id="MZGU01000003">
    <property type="protein sequence ID" value="PWB86728.1"/>
    <property type="molecule type" value="Genomic_DNA"/>
</dbReference>
<dbReference type="Proteomes" id="UP000245577">
    <property type="component" value="Unassembled WGS sequence"/>
</dbReference>
<sequence length="155" mass="17820">MGLNPILVIKTVENSTIGVRARLKDDFVEHEIVLNSVLAYYWANELPPVVKFLELFDSVVKRTINELMPHKNLYLKYSVKADSNLEDASMLEINLDEVMADDVGFKIDGKQLLLSGFKSVENEEGRVPFEKTFEKNIETPDIVLKKYEELKNKKE</sequence>
<keyword evidence="2" id="KW-1185">Reference proteome</keyword>
<evidence type="ECO:0000313" key="1">
    <source>
        <dbReference type="EMBL" id="PWB86728.1"/>
    </source>
</evidence>
<accession>A0A2U1S8W2</accession>